<feature type="region of interest" description="Disordered" evidence="9">
    <location>
        <begin position="1414"/>
        <end position="1456"/>
    </location>
</feature>
<evidence type="ECO:0000256" key="2">
    <source>
        <dbReference type="ARBA" id="ARBA00022763"/>
    </source>
</evidence>
<feature type="compositionally biased region" description="Gly residues" evidence="9">
    <location>
        <begin position="1574"/>
        <end position="1597"/>
    </location>
</feature>
<evidence type="ECO:0000313" key="13">
    <source>
        <dbReference type="Proteomes" id="UP000460272"/>
    </source>
</evidence>
<keyword evidence="2" id="KW-0227">DNA damage</keyword>
<dbReference type="PROSITE" id="PS51192">
    <property type="entry name" value="HELICASE_ATP_BIND_1"/>
    <property type="match status" value="1"/>
</dbReference>
<accession>A0A6P2C4L0</accession>
<feature type="domain" description="Helicase ATP-binding" evidence="10">
    <location>
        <begin position="49"/>
        <end position="250"/>
    </location>
</feature>
<keyword evidence="5" id="KW-0067">ATP-binding</keyword>
<dbReference type="GO" id="GO:0003677">
    <property type="term" value="F:DNA binding"/>
    <property type="evidence" value="ECO:0007669"/>
    <property type="project" value="UniProtKB-KW"/>
</dbReference>
<dbReference type="SUPFAM" id="SSF52540">
    <property type="entry name" value="P-loop containing nucleoside triphosphate hydrolases"/>
    <property type="match status" value="1"/>
</dbReference>
<dbReference type="InterPro" id="IPR045628">
    <property type="entry name" value="Lhr_WH_dom"/>
</dbReference>
<organism evidence="12 13">
    <name type="scientific">Trebonia kvetii</name>
    <dbReference type="NCBI Taxonomy" id="2480626"/>
    <lineage>
        <taxon>Bacteria</taxon>
        <taxon>Bacillati</taxon>
        <taxon>Actinomycetota</taxon>
        <taxon>Actinomycetes</taxon>
        <taxon>Streptosporangiales</taxon>
        <taxon>Treboniaceae</taxon>
        <taxon>Trebonia</taxon>
    </lineage>
</organism>
<dbReference type="InterPro" id="IPR055368">
    <property type="entry name" value="WH3_Lhr"/>
</dbReference>
<dbReference type="GO" id="GO:0005524">
    <property type="term" value="F:ATP binding"/>
    <property type="evidence" value="ECO:0007669"/>
    <property type="project" value="UniProtKB-KW"/>
</dbReference>
<dbReference type="Pfam" id="PF23235">
    <property type="entry name" value="WHD_3rd_Lhr"/>
    <property type="match status" value="1"/>
</dbReference>
<dbReference type="Pfam" id="PF00270">
    <property type="entry name" value="DEAD"/>
    <property type="match status" value="1"/>
</dbReference>
<comment type="caution">
    <text evidence="12">The sequence shown here is derived from an EMBL/GenBank/DDBJ whole genome shotgun (WGS) entry which is preliminary data.</text>
</comment>
<evidence type="ECO:0000256" key="4">
    <source>
        <dbReference type="ARBA" id="ARBA00022806"/>
    </source>
</evidence>
<feature type="domain" description="Helicase C-terminal" evidence="11">
    <location>
        <begin position="315"/>
        <end position="520"/>
    </location>
</feature>
<evidence type="ECO:0000256" key="7">
    <source>
        <dbReference type="ARBA" id="ARBA00023204"/>
    </source>
</evidence>
<keyword evidence="6" id="KW-0238">DNA-binding</keyword>
<evidence type="ECO:0000256" key="5">
    <source>
        <dbReference type="ARBA" id="ARBA00022840"/>
    </source>
</evidence>
<dbReference type="InterPro" id="IPR013701">
    <property type="entry name" value="Lhr-like_DEAD/DEAH_assoc"/>
</dbReference>
<dbReference type="Gene3D" id="3.40.50.300">
    <property type="entry name" value="P-loop containing nucleotide triphosphate hydrolases"/>
    <property type="match status" value="2"/>
</dbReference>
<dbReference type="Pfam" id="PF00271">
    <property type="entry name" value="Helicase_C"/>
    <property type="match status" value="1"/>
</dbReference>
<dbReference type="InterPro" id="IPR027417">
    <property type="entry name" value="P-loop_NTPase"/>
</dbReference>
<dbReference type="EMBL" id="RPFW01000001">
    <property type="protein sequence ID" value="TVZ06110.1"/>
    <property type="molecule type" value="Genomic_DNA"/>
</dbReference>
<proteinExistence type="predicted"/>
<dbReference type="InterPro" id="IPR055369">
    <property type="entry name" value="WH2_Lhr"/>
</dbReference>
<feature type="region of interest" description="Disordered" evidence="9">
    <location>
        <begin position="1332"/>
        <end position="1387"/>
    </location>
</feature>
<dbReference type="PANTHER" id="PTHR47962:SF5">
    <property type="entry name" value="ATP-DEPENDENT HELICASE LHR-RELATED"/>
    <property type="match status" value="1"/>
</dbReference>
<name>A0A6P2C4L0_9ACTN</name>
<evidence type="ECO:0000256" key="1">
    <source>
        <dbReference type="ARBA" id="ARBA00022741"/>
    </source>
</evidence>
<evidence type="ECO:0000256" key="3">
    <source>
        <dbReference type="ARBA" id="ARBA00022801"/>
    </source>
</evidence>
<dbReference type="Pfam" id="PF19306">
    <property type="entry name" value="WHD_Lhr"/>
    <property type="match status" value="1"/>
</dbReference>
<keyword evidence="4 12" id="KW-0347">Helicase</keyword>
<protein>
    <submittedName>
        <fullName evidence="12">DEAD/DEAH box helicase</fullName>
    </submittedName>
</protein>
<keyword evidence="7" id="KW-0234">DNA repair</keyword>
<evidence type="ECO:0000259" key="10">
    <source>
        <dbReference type="PROSITE" id="PS51192"/>
    </source>
</evidence>
<evidence type="ECO:0000259" key="11">
    <source>
        <dbReference type="PROSITE" id="PS51194"/>
    </source>
</evidence>
<evidence type="ECO:0000256" key="9">
    <source>
        <dbReference type="SAM" id="MobiDB-lite"/>
    </source>
</evidence>
<feature type="compositionally biased region" description="Gly residues" evidence="9">
    <location>
        <begin position="1423"/>
        <end position="1438"/>
    </location>
</feature>
<dbReference type="InterPro" id="IPR011545">
    <property type="entry name" value="DEAD/DEAH_box_helicase_dom"/>
</dbReference>
<keyword evidence="13" id="KW-1185">Reference proteome</keyword>
<keyword evidence="1" id="KW-0547">Nucleotide-binding</keyword>
<dbReference type="RefSeq" id="WP_145850864.1">
    <property type="nucleotide sequence ID" value="NZ_RPFW01000001.1"/>
</dbReference>
<dbReference type="GO" id="GO:0016887">
    <property type="term" value="F:ATP hydrolysis activity"/>
    <property type="evidence" value="ECO:0007669"/>
    <property type="project" value="TreeGrafter"/>
</dbReference>
<keyword evidence="3" id="KW-0378">Hydrolase</keyword>
<dbReference type="Pfam" id="PF23236">
    <property type="entry name" value="WHD_2nd_Lhr"/>
    <property type="match status" value="1"/>
</dbReference>
<keyword evidence="8" id="KW-0413">Isomerase</keyword>
<dbReference type="Proteomes" id="UP000460272">
    <property type="component" value="Unassembled WGS sequence"/>
</dbReference>
<dbReference type="GO" id="GO:0006281">
    <property type="term" value="P:DNA repair"/>
    <property type="evidence" value="ECO:0007669"/>
    <property type="project" value="UniProtKB-KW"/>
</dbReference>
<dbReference type="PROSITE" id="PS51194">
    <property type="entry name" value="HELICASE_CTER"/>
    <property type="match status" value="1"/>
</dbReference>
<feature type="region of interest" description="Disordered" evidence="9">
    <location>
        <begin position="1574"/>
        <end position="1604"/>
    </location>
</feature>
<dbReference type="InterPro" id="IPR014001">
    <property type="entry name" value="Helicase_ATP-bd"/>
</dbReference>
<dbReference type="PANTHER" id="PTHR47962">
    <property type="entry name" value="ATP-DEPENDENT HELICASE LHR-RELATED-RELATED"/>
    <property type="match status" value="1"/>
</dbReference>
<evidence type="ECO:0000256" key="8">
    <source>
        <dbReference type="ARBA" id="ARBA00023235"/>
    </source>
</evidence>
<reference evidence="12 13" key="1">
    <citation type="submission" date="2018-11" db="EMBL/GenBank/DDBJ databases">
        <title>Trebonia kvetii gen.nov., sp.nov., a novel acidophilic actinobacterium, and proposal of the new actinobacterial family Treboniaceae fam. nov.</title>
        <authorList>
            <person name="Rapoport D."/>
            <person name="Sagova-Mareckova M."/>
            <person name="Sedlacek I."/>
            <person name="Provaznik J."/>
            <person name="Kralova S."/>
            <person name="Pavlinic D."/>
            <person name="Benes V."/>
            <person name="Kopecky J."/>
        </authorList>
    </citation>
    <scope>NUCLEOTIDE SEQUENCE [LARGE SCALE GENOMIC DNA]</scope>
    <source>
        <strain evidence="12 13">15Tr583</strain>
    </source>
</reference>
<feature type="compositionally biased region" description="Gly residues" evidence="9">
    <location>
        <begin position="1371"/>
        <end position="1387"/>
    </location>
</feature>
<dbReference type="GO" id="GO:0004386">
    <property type="term" value="F:helicase activity"/>
    <property type="evidence" value="ECO:0007669"/>
    <property type="project" value="UniProtKB-KW"/>
</dbReference>
<dbReference type="OrthoDB" id="9815222at2"/>
<dbReference type="Pfam" id="PF23234">
    <property type="entry name" value="WHD_4th_Lhr"/>
    <property type="match status" value="1"/>
</dbReference>
<dbReference type="SMART" id="SM00490">
    <property type="entry name" value="HELICc"/>
    <property type="match status" value="1"/>
</dbReference>
<dbReference type="SMART" id="SM00487">
    <property type="entry name" value="DEXDc"/>
    <property type="match status" value="1"/>
</dbReference>
<dbReference type="InterPro" id="IPR052511">
    <property type="entry name" value="ATP-dep_Helicase"/>
</dbReference>
<evidence type="ECO:0000313" key="12">
    <source>
        <dbReference type="EMBL" id="TVZ06110.1"/>
    </source>
</evidence>
<dbReference type="InterPro" id="IPR001650">
    <property type="entry name" value="Helicase_C-like"/>
</dbReference>
<dbReference type="InterPro" id="IPR055367">
    <property type="entry name" value="WH4_Lhr"/>
</dbReference>
<dbReference type="SMART" id="SM00382">
    <property type="entry name" value="AAA"/>
    <property type="match status" value="1"/>
</dbReference>
<sequence length="1730" mass="180129">MAAEGPSGTDPVNAEPVSSAQALDGFSTATRAWFDGAFAVPTQAQAQAWRAIGKGEDTLVIAPTGSGKTLAAFLWAIDRLSSTPPPADRKRRTRVLYVSPLKALAVDIERNLRSPLTGIRQAAHRLGLPDPDIQVAVRTGDTATEERRKLATRPPDILITTPESLFLILTSQARETLRGVETVIVDEIHAVAGTKRGAHLALSLERLDALRGPSAGAGAAARAQRVGLSATVRPPSEVATFLGGSRPVTVVQPASSKRIELEVVVPVEDMRDLSDMAPVPGAGAPGGPGGLGGLPGGPGGFTGDDPVPRRSIWPHVEERVLDLIQAHRSTIVFANSRRLAERLCGRLNELAAERAFVAAGGEGAPQAEGTGKSSAMGGGFLPQGAGGSYDVGTGSGDGTVVVARAHHGSVSRQERSEIEEALKAGRLPAVVATSSLELGIDMGAVDLVIQVESPPSVASGLQRVGRAGHNVGDISRGVIFPKYAADLVQAAVVADRMQSGAIEELRIPRNPLDVLAQQVVAMTALDDWAVDELEAVIRRSAPFATLTRAVLEAVLDMLAGRYPGEEFAGLKPRVVWDRVAGVIHGRPGAQKLAVTSGGTIPDRGYFGVFLPASQESAKAPRRVGELDEEMVYESRVGDVFVLGASSWRIEDITPDRVLVLPAPGQPGKLPFWHGDTPGRPAELGKAIGAKLRSLAAMTSDAAVASLTDSGLDPLAAQNLVSYLDDQRQATGQVPDDRTLVVERFRDELGDWRVVLHSPYGDRVHAPWALAISARLRERYGGMDVQALHTDDGIIIRVPDSDEPPPAGIALLDPDEIGDIITAEVGGSALFASRFRECAARALLLPRRQPGRRTPLWQQRQRSAQLLEIAAQFPGFPITLETVRECLQDVFDVPALTEVLRDLAARRIRIVEVETSTPSPFGKNLLFRYVGAFMYEGDAPLAERRAQALALDPALLAELLGTEALREMLDPSVVAEAEADLQHLSPSRQCRDAEAVADLLRTSGPLTADEVAARCVVGPASASWLDELAAARRAIAVRVAGQPMWAAIEDAGRLRDALGVALPVGVPEAFTELLPDPVGDLVARWARTHGPFLAADLAERYGLGIAVVGMTLRRLAADGRVAEGEFLASRHGTQWCDSGVLRMLRRRCLARLRKEAEPVPPAVLGRFLPAWHGIGAARARRATAGAVLEAIERLAGAPVPASALETLVLPGRVPGYSPALLDELTSAGEVVWAGAGTVGSGDGWVVLALAESAPLLLPEPGELTMTPLHGAVLTALAGGGGMFFRMLSDRVAAVLDGHPADDDDLVAAVWDLAWAGLVSNDTLAPLRVVTSGGAAVRRPAGPRRTTGMGSSWAAELGERGGDGALPGDADSGSGGAGGRDGAGGSGAGSAGYGSAGYGSAGYGSAGYGARRPASGVFNPRPSSRGGGFGGYRGAGGYGRGSRRAAMPTRTGPPTVSGRWSLLPERYGLPDLPGADGDVRREASDPGAVTMRAHALALTLLERHGVVTRGAVAAERIPGGFAAVYPVLRAMEETGQCRRGYFVEGLGGAQFALPGAVDRMRALAGDLLNRDGLAGGGTGGGAAGPGGSPGGGTFPGAPGGTASADDPRRAVVLAAADPAQPYGAALSWPARPEETATSHRPGRKAGAVAVLFGGELVLYVERGGKTLLSWTDNPVALEPCAKALATAVRDGALGRITVEKADGGMVVLDSPLTRALEAAGFRHTPRGLRLRG</sequence>
<feature type="compositionally biased region" description="Low complexity" evidence="9">
    <location>
        <begin position="1332"/>
        <end position="1346"/>
    </location>
</feature>
<dbReference type="CDD" id="cd17922">
    <property type="entry name" value="DEXHc_LHR-like"/>
    <property type="match status" value="1"/>
</dbReference>
<dbReference type="Pfam" id="PF08494">
    <property type="entry name" value="DEAD_assoc"/>
    <property type="match status" value="1"/>
</dbReference>
<dbReference type="InterPro" id="IPR003593">
    <property type="entry name" value="AAA+_ATPase"/>
</dbReference>
<evidence type="ECO:0000256" key="6">
    <source>
        <dbReference type="ARBA" id="ARBA00023125"/>
    </source>
</evidence>
<gene>
    <name evidence="12" type="ORF">EAS64_01265</name>
</gene>